<dbReference type="SUPFAM" id="SSF100895">
    <property type="entry name" value="Kazal-type serine protease inhibitors"/>
    <property type="match status" value="1"/>
</dbReference>
<evidence type="ECO:0000313" key="3">
    <source>
        <dbReference type="EMBL" id="JAW15983.1"/>
    </source>
</evidence>
<accession>A0A224Y5J5</accession>
<proteinExistence type="predicted"/>
<dbReference type="InterPro" id="IPR036058">
    <property type="entry name" value="Kazal_dom_sf"/>
</dbReference>
<evidence type="ECO:0000256" key="1">
    <source>
        <dbReference type="SAM" id="SignalP"/>
    </source>
</evidence>
<evidence type="ECO:0000259" key="2">
    <source>
        <dbReference type="PROSITE" id="PS51465"/>
    </source>
</evidence>
<dbReference type="Pfam" id="PF07648">
    <property type="entry name" value="Kazal_2"/>
    <property type="match status" value="1"/>
</dbReference>
<dbReference type="PROSITE" id="PS51465">
    <property type="entry name" value="KAZAL_2"/>
    <property type="match status" value="1"/>
</dbReference>
<organism evidence="3">
    <name type="scientific">Panstrongylus lignarius</name>
    <dbReference type="NCBI Taxonomy" id="156445"/>
    <lineage>
        <taxon>Eukaryota</taxon>
        <taxon>Metazoa</taxon>
        <taxon>Ecdysozoa</taxon>
        <taxon>Arthropoda</taxon>
        <taxon>Hexapoda</taxon>
        <taxon>Insecta</taxon>
        <taxon>Pterygota</taxon>
        <taxon>Neoptera</taxon>
        <taxon>Paraneoptera</taxon>
        <taxon>Hemiptera</taxon>
        <taxon>Heteroptera</taxon>
        <taxon>Panheteroptera</taxon>
        <taxon>Cimicomorpha</taxon>
        <taxon>Reduviidae</taxon>
        <taxon>Triatominae</taxon>
        <taxon>Panstrongylus</taxon>
    </lineage>
</organism>
<protein>
    <submittedName>
        <fullName evidence="3">Putative kazal-type inhibitor</fullName>
    </submittedName>
</protein>
<feature type="chain" id="PRO_5013324960" evidence="1">
    <location>
        <begin position="22"/>
        <end position="73"/>
    </location>
</feature>
<dbReference type="Gene3D" id="3.30.60.30">
    <property type="match status" value="1"/>
</dbReference>
<dbReference type="InterPro" id="IPR002350">
    <property type="entry name" value="Kazal_dom"/>
</dbReference>
<name>A0A224Y5J5_9HEMI</name>
<feature type="signal peptide" evidence="1">
    <location>
        <begin position="1"/>
        <end position="21"/>
    </location>
</feature>
<dbReference type="EMBL" id="GFTR01000443">
    <property type="protein sequence ID" value="JAW15983.1"/>
    <property type="molecule type" value="Transcribed_RNA"/>
</dbReference>
<sequence length="73" mass="8515">MKVLILCLLIIGMQMIGMATAKCNCNCRVYKMKPICGREYRTNDFFTFPNVCHLQCYNCTHNRRYIVIRAGDC</sequence>
<reference evidence="3" key="1">
    <citation type="journal article" date="2018" name="PLoS Negl. Trop. Dis.">
        <title>An insight into the salivary gland and fat body transcriptome of Panstrongylus lignarius (Hemiptera: Heteroptera), the main vector of Chagas disease in Peru.</title>
        <authorList>
            <person name="Nevoa J.C."/>
            <person name="Mendes M.T."/>
            <person name="da Silva M.V."/>
            <person name="Soares S.C."/>
            <person name="Oliveira C.J.F."/>
            <person name="Ribeiro J.M.C."/>
        </authorList>
    </citation>
    <scope>NUCLEOTIDE SEQUENCE</scope>
</reference>
<keyword evidence="1" id="KW-0732">Signal</keyword>
<feature type="domain" description="Kazal-like" evidence="2">
    <location>
        <begin position="17"/>
        <end position="73"/>
    </location>
</feature>
<dbReference type="AlphaFoldDB" id="A0A224Y5J5"/>